<dbReference type="InterPro" id="IPR021678">
    <property type="entry name" value="DUF3263"/>
</dbReference>
<protein>
    <submittedName>
        <fullName evidence="1">DUF3263 domain-containing protein</fullName>
    </submittedName>
</protein>
<reference evidence="1 2" key="1">
    <citation type="submission" date="2023-07" db="EMBL/GenBank/DDBJ databases">
        <title>Protaetiibacter sp. nov WY-16 isolated from soil.</title>
        <authorList>
            <person name="Liu B."/>
            <person name="Wan Y."/>
        </authorList>
    </citation>
    <scope>NUCLEOTIDE SEQUENCE [LARGE SCALE GENOMIC DNA]</scope>
    <source>
        <strain evidence="1 2">WY-16</strain>
    </source>
</reference>
<organism evidence="1 2">
    <name type="scientific">Antiquaquibacter soli</name>
    <dbReference type="NCBI Taxonomy" id="3064523"/>
    <lineage>
        <taxon>Bacteria</taxon>
        <taxon>Bacillati</taxon>
        <taxon>Actinomycetota</taxon>
        <taxon>Actinomycetes</taxon>
        <taxon>Micrococcales</taxon>
        <taxon>Microbacteriaceae</taxon>
        <taxon>Antiquaquibacter</taxon>
    </lineage>
</organism>
<evidence type="ECO:0000313" key="1">
    <source>
        <dbReference type="EMBL" id="MDO7883407.1"/>
    </source>
</evidence>
<keyword evidence="2" id="KW-1185">Reference proteome</keyword>
<dbReference type="EMBL" id="JAUQUB010000005">
    <property type="protein sequence ID" value="MDO7883407.1"/>
    <property type="molecule type" value="Genomic_DNA"/>
</dbReference>
<sequence length="102" mass="11689">MGAQPQHEQEPESGLSDRDARILDFERRWWTHAGAKEEAIRSEFALSAARYYQLLNAVIDTPEAVRHDPMLVRRLLRARDARTSARAARAFRIPASDEESND</sequence>
<proteinExistence type="predicted"/>
<dbReference type="Proteomes" id="UP001241072">
    <property type="component" value="Unassembled WGS sequence"/>
</dbReference>
<dbReference type="Pfam" id="PF11662">
    <property type="entry name" value="DUF3263"/>
    <property type="match status" value="1"/>
</dbReference>
<accession>A0ABT9BVS1</accession>
<name>A0ABT9BVS1_9MICO</name>
<comment type="caution">
    <text evidence="1">The sequence shown here is derived from an EMBL/GenBank/DDBJ whole genome shotgun (WGS) entry which is preliminary data.</text>
</comment>
<dbReference type="RefSeq" id="WP_305003834.1">
    <property type="nucleotide sequence ID" value="NZ_JAUQUB010000005.1"/>
</dbReference>
<gene>
    <name evidence="1" type="ORF">Q5716_14330</name>
</gene>
<evidence type="ECO:0000313" key="2">
    <source>
        <dbReference type="Proteomes" id="UP001241072"/>
    </source>
</evidence>